<dbReference type="AlphaFoldDB" id="A0AAW0CIB4"/>
<feature type="coiled-coil region" evidence="1">
    <location>
        <begin position="42"/>
        <end position="156"/>
    </location>
</feature>
<reference evidence="2 3" key="1">
    <citation type="submission" date="2024-01" db="EMBL/GenBank/DDBJ databases">
        <title>A draft genome for a cacao thread blight-causing isolate of Paramarasmius palmivorus.</title>
        <authorList>
            <person name="Baruah I.K."/>
            <person name="Bukari Y."/>
            <person name="Amoako-Attah I."/>
            <person name="Meinhardt L.W."/>
            <person name="Bailey B.A."/>
            <person name="Cohen S.P."/>
        </authorList>
    </citation>
    <scope>NUCLEOTIDE SEQUENCE [LARGE SCALE GENOMIC DNA]</scope>
    <source>
        <strain evidence="2 3">GH-12</strain>
    </source>
</reference>
<evidence type="ECO:0000313" key="3">
    <source>
        <dbReference type="Proteomes" id="UP001383192"/>
    </source>
</evidence>
<protein>
    <submittedName>
        <fullName evidence="2">Uncharacterized protein</fullName>
    </submittedName>
</protein>
<organism evidence="2 3">
    <name type="scientific">Paramarasmius palmivorus</name>
    <dbReference type="NCBI Taxonomy" id="297713"/>
    <lineage>
        <taxon>Eukaryota</taxon>
        <taxon>Fungi</taxon>
        <taxon>Dikarya</taxon>
        <taxon>Basidiomycota</taxon>
        <taxon>Agaricomycotina</taxon>
        <taxon>Agaricomycetes</taxon>
        <taxon>Agaricomycetidae</taxon>
        <taxon>Agaricales</taxon>
        <taxon>Marasmiineae</taxon>
        <taxon>Marasmiaceae</taxon>
        <taxon>Paramarasmius</taxon>
    </lineage>
</organism>
<comment type="caution">
    <text evidence="2">The sequence shown here is derived from an EMBL/GenBank/DDBJ whole genome shotgun (WGS) entry which is preliminary data.</text>
</comment>
<dbReference type="EMBL" id="JAYKXP010000045">
    <property type="protein sequence ID" value="KAK7037667.1"/>
    <property type="molecule type" value="Genomic_DNA"/>
</dbReference>
<gene>
    <name evidence="2" type="ORF">VNI00_010890</name>
</gene>
<evidence type="ECO:0000256" key="1">
    <source>
        <dbReference type="SAM" id="Coils"/>
    </source>
</evidence>
<name>A0AAW0CIB4_9AGAR</name>
<keyword evidence="3" id="KW-1185">Reference proteome</keyword>
<dbReference type="Proteomes" id="UP001383192">
    <property type="component" value="Unassembled WGS sequence"/>
</dbReference>
<sequence>MASHHHCHCAQHEIESQLRSAFDPSRIAEVLSRSHDCCEREHQEHLTRIASLNTQLESLQVRYEAAQATITNHNRVEHSLLEANRRIAELTAQCDGLEANLEASREKNIILEAKVNKSETLFAGTVRDMRMWKEKYEETEGDLAIANQKVKAARKKTKKLCSMLKCDDDIPDISVVKEAEGDRQQGPSHG</sequence>
<evidence type="ECO:0000313" key="2">
    <source>
        <dbReference type="EMBL" id="KAK7037667.1"/>
    </source>
</evidence>
<dbReference type="SUPFAM" id="SSF57997">
    <property type="entry name" value="Tropomyosin"/>
    <property type="match status" value="1"/>
</dbReference>
<proteinExistence type="predicted"/>
<keyword evidence="1" id="KW-0175">Coiled coil</keyword>
<accession>A0AAW0CIB4</accession>